<dbReference type="InterPro" id="IPR022842">
    <property type="entry name" value="RNAP_Rpo3/Rpb3/RPAC1"/>
</dbReference>
<dbReference type="GO" id="GO:0003677">
    <property type="term" value="F:DNA binding"/>
    <property type="evidence" value="ECO:0007669"/>
    <property type="project" value="InterPro"/>
</dbReference>
<dbReference type="GO" id="GO:0003899">
    <property type="term" value="F:DNA-directed RNA polymerase activity"/>
    <property type="evidence" value="ECO:0007669"/>
    <property type="project" value="InterPro"/>
</dbReference>
<proteinExistence type="inferred from homology"/>
<name>A0AAD2CBN9_9STRA</name>
<dbReference type="InterPro" id="IPR036643">
    <property type="entry name" value="RNApol_insert_sf"/>
</dbReference>
<protein>
    <recommendedName>
        <fullName evidence="4">DNA-directed RNA polymerase RpoA/D/Rpb3-type domain-containing protein</fullName>
    </recommendedName>
</protein>
<keyword evidence="1" id="KW-0240">DNA-directed RNA polymerase</keyword>
<evidence type="ECO:0000256" key="2">
    <source>
        <dbReference type="ARBA" id="ARBA00023163"/>
    </source>
</evidence>
<dbReference type="InterPro" id="IPR001514">
    <property type="entry name" value="DNA-dir_RNA_pol_30-40kDasu_CS"/>
</dbReference>
<dbReference type="Gene3D" id="3.30.1360.10">
    <property type="entry name" value="RNA polymerase, RBP11-like subunit"/>
    <property type="match status" value="1"/>
</dbReference>
<feature type="domain" description="DNA-directed RNA polymerase RpoA/D/Rpb3-type" evidence="4">
    <location>
        <begin position="18"/>
        <end position="317"/>
    </location>
</feature>
<evidence type="ECO:0000313" key="6">
    <source>
        <dbReference type="Proteomes" id="UP001295423"/>
    </source>
</evidence>
<keyword evidence="2" id="KW-0804">Transcription</keyword>
<dbReference type="GO" id="GO:0046983">
    <property type="term" value="F:protein dimerization activity"/>
    <property type="evidence" value="ECO:0007669"/>
    <property type="project" value="InterPro"/>
</dbReference>
<keyword evidence="6" id="KW-1185">Reference proteome</keyword>
<organism evidence="5 6">
    <name type="scientific">Cylindrotheca closterium</name>
    <dbReference type="NCBI Taxonomy" id="2856"/>
    <lineage>
        <taxon>Eukaryota</taxon>
        <taxon>Sar</taxon>
        <taxon>Stramenopiles</taxon>
        <taxon>Ochrophyta</taxon>
        <taxon>Bacillariophyta</taxon>
        <taxon>Bacillariophyceae</taxon>
        <taxon>Bacillariophycidae</taxon>
        <taxon>Bacillariales</taxon>
        <taxon>Bacillariaceae</taxon>
        <taxon>Cylindrotheca</taxon>
    </lineage>
</organism>
<dbReference type="PROSITE" id="PS00446">
    <property type="entry name" value="RNA_POL_D_30KD"/>
    <property type="match status" value="1"/>
</dbReference>
<dbReference type="EMBL" id="CAKOGP040000001">
    <property type="protein sequence ID" value="CAJ1894088.1"/>
    <property type="molecule type" value="Genomic_DNA"/>
</dbReference>
<dbReference type="Pfam" id="PF01193">
    <property type="entry name" value="RNA_pol_L"/>
    <property type="match status" value="1"/>
</dbReference>
<accession>A0AAD2CBN9</accession>
<comment type="caution">
    <text evidence="5">The sequence shown here is derived from an EMBL/GenBank/DDBJ whole genome shotgun (WGS) entry which is preliminary data.</text>
</comment>
<comment type="similarity">
    <text evidence="3">Belongs to the archaeal Rpo3/eukaryotic RPB3 RNA polymerase subunit family.</text>
</comment>
<dbReference type="Pfam" id="PF01000">
    <property type="entry name" value="RNA_pol_A_bac"/>
    <property type="match status" value="1"/>
</dbReference>
<dbReference type="GO" id="GO:0005665">
    <property type="term" value="C:RNA polymerase II, core complex"/>
    <property type="evidence" value="ECO:0007669"/>
    <property type="project" value="TreeGrafter"/>
</dbReference>
<dbReference type="SUPFAM" id="SSF56553">
    <property type="entry name" value="Insert subdomain of RNA polymerase alpha subunit"/>
    <property type="match status" value="1"/>
</dbReference>
<dbReference type="InterPro" id="IPR050518">
    <property type="entry name" value="Rpo3/RPB3_RNA_Pol_subunit"/>
</dbReference>
<evidence type="ECO:0000256" key="1">
    <source>
        <dbReference type="ARBA" id="ARBA00022478"/>
    </source>
</evidence>
<dbReference type="NCBIfam" id="NF001988">
    <property type="entry name" value="PRK00783.1"/>
    <property type="match status" value="1"/>
</dbReference>
<dbReference type="Proteomes" id="UP001295423">
    <property type="component" value="Unassembled WGS sequence"/>
</dbReference>
<sequence length="324" mass="36891">MPNQRFPKVQILHIAPHEIKFILSETDVSVANTLRRIMIAEVPTMAIDLVEFHANTTVLNDEYIAHRLGLIPIRYQPPESMKGEDCNGAFLPHRECVCYERCPRCSVEFELDVSFDEVNPLRAEEELMAPLTVSSQDLKTNNESVIPAHFLSQDEQDEAQDAGVAIVKMGPGQKLKLKAIARMGTAREHAKWSPVAVATYRFWPVITINEEQVATLTMEQKQELVDICPDRILEIDDLTGSIKAVENAWELSTYTEDIKFHQDSLKKRKEDDDFVRIEHSADKFIFTVESTGVMDADEIVMSSLRVLKDRLNHLAQEVENLKDM</sequence>
<reference evidence="5" key="1">
    <citation type="submission" date="2023-08" db="EMBL/GenBank/DDBJ databases">
        <authorList>
            <person name="Audoor S."/>
            <person name="Bilcke G."/>
        </authorList>
    </citation>
    <scope>NUCLEOTIDE SEQUENCE</scope>
</reference>
<dbReference type="SUPFAM" id="SSF55257">
    <property type="entry name" value="RBP11-like subunits of RNA polymerase"/>
    <property type="match status" value="1"/>
</dbReference>
<evidence type="ECO:0000313" key="5">
    <source>
        <dbReference type="EMBL" id="CAJ1894088.1"/>
    </source>
</evidence>
<dbReference type="InterPro" id="IPR036603">
    <property type="entry name" value="RBP11-like"/>
</dbReference>
<dbReference type="Gene3D" id="2.170.120.12">
    <property type="entry name" value="DNA-directed RNA polymerase, insert domain"/>
    <property type="match status" value="1"/>
</dbReference>
<dbReference type="HAMAP" id="MF_00320">
    <property type="entry name" value="RNApol_arch_Rpo3"/>
    <property type="match status" value="1"/>
</dbReference>
<evidence type="ECO:0000256" key="3">
    <source>
        <dbReference type="ARBA" id="ARBA00025804"/>
    </source>
</evidence>
<dbReference type="PANTHER" id="PTHR11800:SF2">
    <property type="entry name" value="DNA-DIRECTED RNA POLYMERASE II SUBUNIT RPB3"/>
    <property type="match status" value="1"/>
</dbReference>
<dbReference type="AlphaFoldDB" id="A0AAD2CBN9"/>
<dbReference type="InterPro" id="IPR011262">
    <property type="entry name" value="DNA-dir_RNA_pol_insert"/>
</dbReference>
<dbReference type="InterPro" id="IPR011263">
    <property type="entry name" value="DNA-dir_RNA_pol_RpoA/D/Rpb3"/>
</dbReference>
<gene>
    <name evidence="5" type="ORF">CYCCA115_LOCUS139</name>
</gene>
<dbReference type="PANTHER" id="PTHR11800">
    <property type="entry name" value="DNA-DIRECTED RNA POLYMERASE"/>
    <property type="match status" value="1"/>
</dbReference>
<dbReference type="SMART" id="SM00662">
    <property type="entry name" value="RPOLD"/>
    <property type="match status" value="1"/>
</dbReference>
<dbReference type="GO" id="GO:0006366">
    <property type="term" value="P:transcription by RNA polymerase II"/>
    <property type="evidence" value="ECO:0007669"/>
    <property type="project" value="TreeGrafter"/>
</dbReference>
<evidence type="ECO:0000259" key="4">
    <source>
        <dbReference type="SMART" id="SM00662"/>
    </source>
</evidence>